<dbReference type="RefSeq" id="WP_091698932.1">
    <property type="nucleotide sequence ID" value="NZ_FPCG01000011.1"/>
</dbReference>
<dbReference type="Pfam" id="PF03795">
    <property type="entry name" value="YCII"/>
    <property type="match status" value="1"/>
</dbReference>
<sequence>MAQFLLTVWHEPGVHAAGTAYASEEEMMAAFAAVGQFNQMLQDRGAWVTAGGLTPPEEATVVDGTQPDAGPVTTEGPLAEASHHLGGFWIIEAADQDEAVNLAAAASSACGSPVEVRALQG</sequence>
<keyword evidence="4" id="KW-1185">Reference proteome</keyword>
<name>A0A1I7MR50_9MICC</name>
<dbReference type="EMBL" id="FPCG01000011">
    <property type="protein sequence ID" value="SFV24417.1"/>
    <property type="molecule type" value="Genomic_DNA"/>
</dbReference>
<accession>A0A1I7MR50</accession>
<dbReference type="PANTHER" id="PTHR35174">
    <property type="entry name" value="BLL7171 PROTEIN-RELATED"/>
    <property type="match status" value="1"/>
</dbReference>
<protein>
    <submittedName>
        <fullName evidence="3">Uncharacterized conserved protein</fullName>
    </submittedName>
</protein>
<dbReference type="STRING" id="574650.SAMN04487966_11112"/>
<dbReference type="Gene3D" id="3.30.70.1060">
    <property type="entry name" value="Dimeric alpha+beta barrel"/>
    <property type="match status" value="1"/>
</dbReference>
<evidence type="ECO:0000259" key="2">
    <source>
        <dbReference type="Pfam" id="PF03795"/>
    </source>
</evidence>
<evidence type="ECO:0000256" key="1">
    <source>
        <dbReference type="ARBA" id="ARBA00007689"/>
    </source>
</evidence>
<reference evidence="3 4" key="1">
    <citation type="submission" date="2016-10" db="EMBL/GenBank/DDBJ databases">
        <authorList>
            <person name="de Groot N.N."/>
        </authorList>
    </citation>
    <scope>NUCLEOTIDE SEQUENCE [LARGE SCALE GENOMIC DNA]</scope>
    <source>
        <strain evidence="3 4">CGMCC 1.7054</strain>
    </source>
</reference>
<dbReference type="InterPro" id="IPR005545">
    <property type="entry name" value="YCII"/>
</dbReference>
<dbReference type="SUPFAM" id="SSF54909">
    <property type="entry name" value="Dimeric alpha+beta barrel"/>
    <property type="match status" value="1"/>
</dbReference>
<dbReference type="AlphaFoldDB" id="A0A1I7MR50"/>
<comment type="similarity">
    <text evidence="1">Belongs to the YciI family.</text>
</comment>
<evidence type="ECO:0000313" key="4">
    <source>
        <dbReference type="Proteomes" id="UP000198881"/>
    </source>
</evidence>
<dbReference type="PANTHER" id="PTHR35174:SF3">
    <property type="entry name" value="BLL7171 PROTEIN"/>
    <property type="match status" value="1"/>
</dbReference>
<dbReference type="OrthoDB" id="668782at2"/>
<dbReference type="InterPro" id="IPR011008">
    <property type="entry name" value="Dimeric_a/b-barrel"/>
</dbReference>
<dbReference type="Proteomes" id="UP000198881">
    <property type="component" value="Unassembled WGS sequence"/>
</dbReference>
<proteinExistence type="inferred from homology"/>
<gene>
    <name evidence="3" type="ORF">SAMN04487966_11112</name>
</gene>
<evidence type="ECO:0000313" key="3">
    <source>
        <dbReference type="EMBL" id="SFV24417.1"/>
    </source>
</evidence>
<feature type="domain" description="YCII-related" evidence="2">
    <location>
        <begin position="23"/>
        <end position="108"/>
    </location>
</feature>
<organism evidence="3 4">
    <name type="scientific">Micrococcus terreus</name>
    <dbReference type="NCBI Taxonomy" id="574650"/>
    <lineage>
        <taxon>Bacteria</taxon>
        <taxon>Bacillati</taxon>
        <taxon>Actinomycetota</taxon>
        <taxon>Actinomycetes</taxon>
        <taxon>Micrococcales</taxon>
        <taxon>Micrococcaceae</taxon>
        <taxon>Micrococcus</taxon>
    </lineage>
</organism>